<dbReference type="InterPro" id="IPR029058">
    <property type="entry name" value="AB_hydrolase_fold"/>
</dbReference>
<comment type="caution">
    <text evidence="3">The sequence shown here is derived from an EMBL/GenBank/DDBJ whole genome shotgun (WGS) entry which is preliminary data.</text>
</comment>
<evidence type="ECO:0000259" key="2">
    <source>
        <dbReference type="Pfam" id="PF00326"/>
    </source>
</evidence>
<dbReference type="PANTHER" id="PTHR42776">
    <property type="entry name" value="SERINE PEPTIDASE S9 FAMILY MEMBER"/>
    <property type="match status" value="1"/>
</dbReference>
<dbReference type="GO" id="GO:0004252">
    <property type="term" value="F:serine-type endopeptidase activity"/>
    <property type="evidence" value="ECO:0007669"/>
    <property type="project" value="TreeGrafter"/>
</dbReference>
<dbReference type="GO" id="GO:0006508">
    <property type="term" value="P:proteolysis"/>
    <property type="evidence" value="ECO:0007669"/>
    <property type="project" value="InterPro"/>
</dbReference>
<dbReference type="OrthoDB" id="1094230at2"/>
<proteinExistence type="predicted"/>
<dbReference type="EMBL" id="WTYI01000001">
    <property type="protein sequence ID" value="MXO95883.1"/>
    <property type="molecule type" value="Genomic_DNA"/>
</dbReference>
<dbReference type="PANTHER" id="PTHR42776:SF27">
    <property type="entry name" value="DIPEPTIDYL PEPTIDASE FAMILY MEMBER 6"/>
    <property type="match status" value="1"/>
</dbReference>
<dbReference type="SUPFAM" id="SSF53474">
    <property type="entry name" value="alpha/beta-Hydrolases"/>
    <property type="match status" value="1"/>
</dbReference>
<feature type="domain" description="Peptidase S9 prolyl oligopeptidase catalytic" evidence="2">
    <location>
        <begin position="336"/>
        <end position="544"/>
    </location>
</feature>
<gene>
    <name evidence="3" type="ORF">GRI34_05535</name>
</gene>
<organism evidence="3 4">
    <name type="scientific">Qipengyuania aquimaris</name>
    <dbReference type="NCBI Taxonomy" id="255984"/>
    <lineage>
        <taxon>Bacteria</taxon>
        <taxon>Pseudomonadati</taxon>
        <taxon>Pseudomonadota</taxon>
        <taxon>Alphaproteobacteria</taxon>
        <taxon>Sphingomonadales</taxon>
        <taxon>Erythrobacteraceae</taxon>
        <taxon>Qipengyuania</taxon>
    </lineage>
</organism>
<sequence length="548" mass="60349">MNFTTDLHEFSVGRIIPVNSGTSGDVVFANRRELLDAIFGYYGKRQVNGRWYAYFGAMVLKRNPGTNSRTSFGFDHGRPFLYRVDVTDMSVEKIKGPAREGQSRDWLVGAEGDVAATFDIDNESGRWTIQGPDGNAIAEGRQESGRAGMVGLGYGGQSVIYSQADADGTNTWYDVSLAGGPAELFLDEVDVDRLYFDRLTGHLTGYLRGDGNKVAVFKDPAKSKTAKDVRAAFSHLDMRMMEWTSDFGRVLVRTSGNQDSGTWFKVDLREKKADAFAYERMAIGPNEVGAISTVDYVASDGLEMDGILTLPPGREPNNLPVVMLPHGGPHSHDTASFHWWAQAFASRGYAVFQPNFRGSTNRNQAFRRAGYGEWGRAMQTDISDGLAKLAQAGIVDPKRACIVGASYGGYAALAGVTLQQDIYRCAVAVAPVSDIRKMYYEDVRASGRDRTTEKSLELQLGPQERWDEVSPWKNAAKASAPVMLIHGRDDTVVPYVHSHRMADALKDAKKPYVLVPLEGEDHWLSLSSTRKQMLEAAVGFVEKHNPAD</sequence>
<protein>
    <submittedName>
        <fullName evidence="3">Prolyl oligopeptidase family serine peptidase</fullName>
    </submittedName>
</protein>
<dbReference type="Pfam" id="PF00326">
    <property type="entry name" value="Peptidase_S9"/>
    <property type="match status" value="1"/>
</dbReference>
<dbReference type="InterPro" id="IPR001375">
    <property type="entry name" value="Peptidase_S9_cat"/>
</dbReference>
<dbReference type="AlphaFoldDB" id="A0A6I4TMW8"/>
<evidence type="ECO:0000313" key="3">
    <source>
        <dbReference type="EMBL" id="MXO95883.1"/>
    </source>
</evidence>
<accession>A0A6I4TMW8</accession>
<keyword evidence="1" id="KW-0378">Hydrolase</keyword>
<dbReference type="Gene3D" id="3.40.50.1820">
    <property type="entry name" value="alpha/beta hydrolase"/>
    <property type="match status" value="1"/>
</dbReference>
<dbReference type="Proteomes" id="UP000432727">
    <property type="component" value="Unassembled WGS sequence"/>
</dbReference>
<name>A0A6I4TMW8_9SPHN</name>
<keyword evidence="4" id="KW-1185">Reference proteome</keyword>
<evidence type="ECO:0000256" key="1">
    <source>
        <dbReference type="ARBA" id="ARBA00022801"/>
    </source>
</evidence>
<evidence type="ECO:0000313" key="4">
    <source>
        <dbReference type="Proteomes" id="UP000432727"/>
    </source>
</evidence>
<reference evidence="3 4" key="1">
    <citation type="submission" date="2019-12" db="EMBL/GenBank/DDBJ databases">
        <title>Genomic-based taxomic classification of the family Erythrobacteraceae.</title>
        <authorList>
            <person name="Xu L."/>
        </authorList>
    </citation>
    <scope>NUCLEOTIDE SEQUENCE [LARGE SCALE GENOMIC DNA]</scope>
    <source>
        <strain evidence="3 4">JCM 12189</strain>
    </source>
</reference>